<dbReference type="PROSITE" id="PS51704">
    <property type="entry name" value="GP_PDE"/>
    <property type="match status" value="1"/>
</dbReference>
<dbReference type="RefSeq" id="WP_184476531.1">
    <property type="nucleotide sequence ID" value="NZ_JACHOV010000011.1"/>
</dbReference>
<evidence type="ECO:0000259" key="1">
    <source>
        <dbReference type="PROSITE" id="PS51704"/>
    </source>
</evidence>
<protein>
    <submittedName>
        <fullName evidence="2">Glycerophosphoryl diester phosphodiesterase</fullName>
    </submittedName>
</protein>
<gene>
    <name evidence="2" type="ORF">HNQ99_002761</name>
</gene>
<evidence type="ECO:0000313" key="2">
    <source>
        <dbReference type="EMBL" id="MBB4642430.1"/>
    </source>
</evidence>
<dbReference type="SUPFAM" id="SSF51695">
    <property type="entry name" value="PLC-like phosphodiesterases"/>
    <property type="match status" value="1"/>
</dbReference>
<dbReference type="EMBL" id="JACHOV010000011">
    <property type="protein sequence ID" value="MBB4642430.1"/>
    <property type="molecule type" value="Genomic_DNA"/>
</dbReference>
<dbReference type="PANTHER" id="PTHR46211">
    <property type="entry name" value="GLYCEROPHOSPHORYL DIESTER PHOSPHODIESTERASE"/>
    <property type="match status" value="1"/>
</dbReference>
<dbReference type="InterPro" id="IPR017946">
    <property type="entry name" value="PLC-like_Pdiesterase_TIM-brl"/>
</dbReference>
<dbReference type="GO" id="GO:0008081">
    <property type="term" value="F:phosphoric diester hydrolase activity"/>
    <property type="evidence" value="ECO:0007669"/>
    <property type="project" value="InterPro"/>
</dbReference>
<dbReference type="Proteomes" id="UP000575068">
    <property type="component" value="Unassembled WGS sequence"/>
</dbReference>
<dbReference type="GO" id="GO:0006629">
    <property type="term" value="P:lipid metabolic process"/>
    <property type="evidence" value="ECO:0007669"/>
    <property type="project" value="InterPro"/>
</dbReference>
<dbReference type="PANTHER" id="PTHR46211:SF1">
    <property type="entry name" value="GLYCEROPHOSPHODIESTER PHOSPHODIESTERASE, CYTOPLASMIC"/>
    <property type="match status" value="1"/>
</dbReference>
<name>A0A840HY04_9SPHN</name>
<reference evidence="2 3" key="1">
    <citation type="submission" date="2020-08" db="EMBL/GenBank/DDBJ databases">
        <title>Genomic Encyclopedia of Type Strains, Phase IV (KMG-IV): sequencing the most valuable type-strain genomes for metagenomic binning, comparative biology and taxonomic classification.</title>
        <authorList>
            <person name="Goeker M."/>
        </authorList>
    </citation>
    <scope>NUCLEOTIDE SEQUENCE [LARGE SCALE GENOMIC DNA]</scope>
    <source>
        <strain evidence="2 3">DSM 7465</strain>
    </source>
</reference>
<dbReference type="Gene3D" id="3.20.20.190">
    <property type="entry name" value="Phosphatidylinositol (PI) phosphodiesterase"/>
    <property type="match status" value="1"/>
</dbReference>
<dbReference type="Pfam" id="PF03009">
    <property type="entry name" value="GDPD"/>
    <property type="match status" value="1"/>
</dbReference>
<evidence type="ECO:0000313" key="3">
    <source>
        <dbReference type="Proteomes" id="UP000575068"/>
    </source>
</evidence>
<accession>A0A840HY04</accession>
<dbReference type="InterPro" id="IPR030395">
    <property type="entry name" value="GP_PDE_dom"/>
</dbReference>
<comment type="caution">
    <text evidence="2">The sequence shown here is derived from an EMBL/GenBank/DDBJ whole genome shotgun (WGS) entry which is preliminary data.</text>
</comment>
<dbReference type="AlphaFoldDB" id="A0A840HY04"/>
<organism evidence="2 3">
    <name type="scientific">Rhizorhapis suberifaciens</name>
    <name type="common">corky root of lettuce</name>
    <dbReference type="NCBI Taxonomy" id="13656"/>
    <lineage>
        <taxon>Bacteria</taxon>
        <taxon>Pseudomonadati</taxon>
        <taxon>Pseudomonadota</taxon>
        <taxon>Alphaproteobacteria</taxon>
        <taxon>Sphingomonadales</taxon>
        <taxon>Sphingomonadaceae</taxon>
        <taxon>Rhizorhapis</taxon>
    </lineage>
</organism>
<proteinExistence type="predicted"/>
<feature type="domain" description="GP-PDE" evidence="1">
    <location>
        <begin position="25"/>
        <end position="252"/>
    </location>
</feature>
<sequence>MSQSARLDSFFSPAPERSRVAFLYEQPFAHRGLHGRGLIENSRAAFDAALGEEHGFECDVQISTDGVPFVFHDYELGRLTAEQGAVASRLAADLDKVLLKGTDERIPRLSEILARLGGRKPILIEIKSADRNITGMCLGVRRALEGYRGKAAIMSFNPLVPAWFATHAPHLVRGLVVSEEDKKGLKGRVERRLSLWRSRAEFLAYDIRDLPSPFAAHARARKLPVLTWTVGNAAQERIAMEHSDQIIYEKIA</sequence>
<keyword evidence="3" id="KW-1185">Reference proteome</keyword>